<evidence type="ECO:0000259" key="5">
    <source>
        <dbReference type="PROSITE" id="PS50010"/>
    </source>
</evidence>
<gene>
    <name evidence="6" type="primary">Plekhg1</name>
    <name evidence="6" type="ORF">GALDEA_R01918</name>
</gene>
<feature type="compositionally biased region" description="Basic and acidic residues" evidence="3">
    <location>
        <begin position="699"/>
        <end position="723"/>
    </location>
</feature>
<dbReference type="EMBL" id="VWZX01000351">
    <property type="protein sequence ID" value="NXI34450.1"/>
    <property type="molecule type" value="Genomic_DNA"/>
</dbReference>
<evidence type="ECO:0000259" key="4">
    <source>
        <dbReference type="PROSITE" id="PS50003"/>
    </source>
</evidence>
<evidence type="ECO:0000313" key="7">
    <source>
        <dbReference type="Proteomes" id="UP000566440"/>
    </source>
</evidence>
<feature type="non-terminal residue" evidence="6">
    <location>
        <position position="1424"/>
    </location>
</feature>
<dbReference type="CDD" id="cd13243">
    <property type="entry name" value="PH_PLEKHG1_G2_G3"/>
    <property type="match status" value="1"/>
</dbReference>
<feature type="compositionally biased region" description="Low complexity" evidence="3">
    <location>
        <begin position="9"/>
        <end position="21"/>
    </location>
</feature>
<dbReference type="PROSITE" id="PS50003">
    <property type="entry name" value="PH_DOMAIN"/>
    <property type="match status" value="1"/>
</dbReference>
<dbReference type="OrthoDB" id="1594986at2759"/>
<name>A0A7K9SER7_9PICI</name>
<dbReference type="InterPro" id="IPR000219">
    <property type="entry name" value="DH_dom"/>
</dbReference>
<feature type="region of interest" description="Disordered" evidence="3">
    <location>
        <begin position="1133"/>
        <end position="1171"/>
    </location>
</feature>
<dbReference type="SMART" id="SM00233">
    <property type="entry name" value="PH"/>
    <property type="match status" value="1"/>
</dbReference>
<evidence type="ECO:0000256" key="3">
    <source>
        <dbReference type="SAM" id="MobiDB-lite"/>
    </source>
</evidence>
<feature type="region of interest" description="Disordered" evidence="3">
    <location>
        <begin position="699"/>
        <end position="740"/>
    </location>
</feature>
<dbReference type="CDD" id="cd00160">
    <property type="entry name" value="RhoGEF"/>
    <property type="match status" value="1"/>
</dbReference>
<accession>A0A7K9SER7</accession>
<dbReference type="Proteomes" id="UP000566440">
    <property type="component" value="Unassembled WGS sequence"/>
</dbReference>
<dbReference type="PANTHER" id="PTHR45924">
    <property type="entry name" value="FI17866P1"/>
    <property type="match status" value="1"/>
</dbReference>
<dbReference type="SMART" id="SM00325">
    <property type="entry name" value="RhoGEF"/>
    <property type="match status" value="1"/>
</dbReference>
<feature type="non-terminal residue" evidence="6">
    <location>
        <position position="1"/>
    </location>
</feature>
<evidence type="ECO:0000313" key="6">
    <source>
        <dbReference type="EMBL" id="NXI34450.1"/>
    </source>
</evidence>
<dbReference type="Pfam" id="PF22697">
    <property type="entry name" value="SOS1_NGEF_PH"/>
    <property type="match status" value="1"/>
</dbReference>
<dbReference type="GO" id="GO:0005085">
    <property type="term" value="F:guanyl-nucleotide exchange factor activity"/>
    <property type="evidence" value="ECO:0007669"/>
    <property type="project" value="UniProtKB-KW"/>
</dbReference>
<evidence type="ECO:0000256" key="1">
    <source>
        <dbReference type="ARBA" id="ARBA00022553"/>
    </source>
</evidence>
<dbReference type="SUPFAM" id="SSF48065">
    <property type="entry name" value="DBL homology domain (DH-domain)"/>
    <property type="match status" value="1"/>
</dbReference>
<dbReference type="Pfam" id="PF00621">
    <property type="entry name" value="RhoGEF"/>
    <property type="match status" value="1"/>
</dbReference>
<keyword evidence="1" id="KW-0597">Phosphoprotein</keyword>
<dbReference type="InterPro" id="IPR043324">
    <property type="entry name" value="PH_PLEKHG1_G2_G3"/>
</dbReference>
<dbReference type="SUPFAM" id="SSF50729">
    <property type="entry name" value="PH domain-like"/>
    <property type="match status" value="1"/>
</dbReference>
<feature type="compositionally biased region" description="Polar residues" evidence="3">
    <location>
        <begin position="1145"/>
        <end position="1171"/>
    </location>
</feature>
<feature type="compositionally biased region" description="Basic and acidic residues" evidence="3">
    <location>
        <begin position="81"/>
        <end position="96"/>
    </location>
</feature>
<sequence>MDLSDSDRPVSFSSTSSSASSRDSHCSFGSRMTLVSNSHLGLFNQDKETGAIKLELVPARRFSSNKPCKNSPVEPEDPEEGLEKKLSMPRKAEPKGASKNCAMSLVTEPTSPKLLYVDRVVQEILETERMYVQDLKSIVKDYLDCITDQTKLSLGTEERSALFGNIRDIYNFNSELLQDLENCENDPVAIADCFVSKSEDFHIYTQYCTNYPRSVAVLTECMRNKALAKFFRERQEALQHSLPLGSYLLKPVQRILKYHLLLHEIENHLDKDTEGYDVVLDAIDTMQRVAWHINDMKRKHEHAIRLQEIQSLLTNWKGPDLTSYGELVLEGTFRIQRAKNERTLFLFDKLLLITKKRDEMFVYKAHILCGNLMLVEVIPKEPLSFSVFHYKNPKMQHTVQAKSQQEKRLWILHLKRLILENHPAKIPAKAKQAILEMDAIHHPGFHYSPEGEMKSSYQPKEGTAHHRVRRKSEPSSRVHKVLKSNGDRLMLPAYFKSPQSSKDLSDEESTQLNTDLPFSCTATQPQLPRQFSTPQSNSLIMNILGGSTSVRNIWTDHQIRQALFPSQRPPYLNEDDEDDYQMFVPSGSTPNTSSAVGAERRGGSGRPCSWHLGVAHQNETSSSTCHKIVRRASSAGESNTCPASARYKIGDRGFRREAKRAEVSGMNAYPESSEELTIDDIEHVYDNISYEDLKLMGLTRREETDRGPQRSARDSLYEAENKSSLDSPSKKRTANQNRASIHASRDELLLSREAPTSSLDELRIVEDNIYDTIALPETPLLNFKCDPLKYSKRRSLLGPEKDFAYCDNLRQFVSEESLQFSEDENPYHRVPIENDYLSLVDSSSNSDSLSHKSAADKLSEEVDEIWNDLENYIKKNEEKTRDRLLAAFPVCKDDVQERLHAGSTPELSKDVEYSLSTLSLPETPIFPKTVKPRASTISEANLRLEETTPCKENSFMSLNRSSFSCEMPFVDSPYESPSSVLSSAHAEGMENDLTVVDKTKNRVFMMARQYSQKIKKANQLLKVKSPEQEQPAGRQQKLKHKDLAAILEEKKQGGPAIGARIAEYSQLYDQIVFRESLPKVQKEASATPQEPSAGRFSTPMAAPPPHSQAASECLRAEDWLLHSTYSNGELADFSPWSESQDPKSKSSCTEAGTKSSSRQLPSAGSVPSLQISNRLHVPVQRWSTIISQPNKENLHQDHIYNSLGRRVSNVKPQTYSRSQSSSSIVVNRSGESIIYPNEMDKKKLHSNRNFRFNSQQMPGVASGCTGPDVRKEIPENCSEMILQDSQKVLKVNRASPLTAQMATQNYFSNFKDTEEGEGDDDDYVEIKSEDEGSDLETSQNQTRKSDPKLRNADAAPSEVLCGKTVSCTPAKSASSKHALTPYLTAYSDSDKLNDYLWRVPSPNQQNIVQSLREKFQCLSSSSFA</sequence>
<dbReference type="InterPro" id="IPR035899">
    <property type="entry name" value="DBL_dom_sf"/>
</dbReference>
<dbReference type="InterPro" id="IPR055251">
    <property type="entry name" value="SOS1_NGEF_PH"/>
</dbReference>
<proteinExistence type="predicted"/>
<dbReference type="InterPro" id="IPR001849">
    <property type="entry name" value="PH_domain"/>
</dbReference>
<feature type="domain" description="PH" evidence="4">
    <location>
        <begin position="320"/>
        <end position="419"/>
    </location>
</feature>
<dbReference type="GO" id="GO:0005829">
    <property type="term" value="C:cytosol"/>
    <property type="evidence" value="ECO:0007669"/>
    <property type="project" value="UniProtKB-ARBA"/>
</dbReference>
<dbReference type="PROSITE" id="PS50010">
    <property type="entry name" value="DH_2"/>
    <property type="match status" value="1"/>
</dbReference>
<feature type="region of interest" description="Disordered" evidence="3">
    <location>
        <begin position="450"/>
        <end position="483"/>
    </location>
</feature>
<feature type="domain" description="DH" evidence="5">
    <location>
        <begin position="116"/>
        <end position="296"/>
    </location>
</feature>
<keyword evidence="7" id="KW-1185">Reference proteome</keyword>
<evidence type="ECO:0000256" key="2">
    <source>
        <dbReference type="ARBA" id="ARBA00022658"/>
    </source>
</evidence>
<dbReference type="Gene3D" id="1.20.900.10">
    <property type="entry name" value="Dbl homology (DH) domain"/>
    <property type="match status" value="1"/>
</dbReference>
<feature type="region of interest" description="Disordered" evidence="3">
    <location>
        <begin position="1079"/>
        <end position="1111"/>
    </location>
</feature>
<feature type="region of interest" description="Disordered" evidence="3">
    <location>
        <begin position="1"/>
        <end position="28"/>
    </location>
</feature>
<dbReference type="FunFam" id="1.20.900.10:FF:000019">
    <property type="entry name" value="Pleckstrin homology domain-containing family G member 1"/>
    <property type="match status" value="1"/>
</dbReference>
<dbReference type="Gene3D" id="2.30.29.30">
    <property type="entry name" value="Pleckstrin-homology domain (PH domain)/Phosphotyrosine-binding domain (PTB)"/>
    <property type="match status" value="1"/>
</dbReference>
<keyword evidence="2" id="KW-0344">Guanine-nucleotide releasing factor</keyword>
<protein>
    <submittedName>
        <fullName evidence="6">PKHG1 protein</fullName>
    </submittedName>
</protein>
<dbReference type="PANTHER" id="PTHR45924:SF1">
    <property type="entry name" value="PLECKSTRIN HOMOLOGY DOMAIN-CONTAINING FAMILY G MEMBER 1"/>
    <property type="match status" value="1"/>
</dbReference>
<reference evidence="6 7" key="1">
    <citation type="submission" date="2019-09" db="EMBL/GenBank/DDBJ databases">
        <title>Bird 10,000 Genomes (B10K) Project - Family phase.</title>
        <authorList>
            <person name="Zhang G."/>
        </authorList>
    </citation>
    <scope>NUCLEOTIDE SEQUENCE [LARGE SCALE GENOMIC DNA]</scope>
    <source>
        <strain evidence="6">B10K-DU-001-62</strain>
        <tissue evidence="6">Muscle</tissue>
    </source>
</reference>
<comment type="caution">
    <text evidence="6">The sequence shown here is derived from an EMBL/GenBank/DDBJ whole genome shotgun (WGS) entry which is preliminary data.</text>
</comment>
<dbReference type="InterPro" id="IPR011993">
    <property type="entry name" value="PH-like_dom_sf"/>
</dbReference>
<dbReference type="GO" id="GO:0031267">
    <property type="term" value="F:small GTPase binding"/>
    <property type="evidence" value="ECO:0007669"/>
    <property type="project" value="TreeGrafter"/>
</dbReference>
<organism evidence="6 7">
    <name type="scientific">Galbula dea</name>
    <dbReference type="NCBI Taxonomy" id="1109041"/>
    <lineage>
        <taxon>Eukaryota</taxon>
        <taxon>Metazoa</taxon>
        <taxon>Chordata</taxon>
        <taxon>Craniata</taxon>
        <taxon>Vertebrata</taxon>
        <taxon>Euteleostomi</taxon>
        <taxon>Archelosauria</taxon>
        <taxon>Archosauria</taxon>
        <taxon>Dinosauria</taxon>
        <taxon>Saurischia</taxon>
        <taxon>Theropoda</taxon>
        <taxon>Coelurosauria</taxon>
        <taxon>Aves</taxon>
        <taxon>Neognathae</taxon>
        <taxon>Neoaves</taxon>
        <taxon>Telluraves</taxon>
        <taxon>Coraciimorphae</taxon>
        <taxon>Piciformes</taxon>
        <taxon>Galbulidae</taxon>
        <taxon>Galbula</taxon>
    </lineage>
</organism>
<dbReference type="FunFam" id="2.30.29.30:FF:000132">
    <property type="entry name" value="pleckstrin homology domain-containing family G member 2"/>
    <property type="match status" value="1"/>
</dbReference>
<feature type="region of interest" description="Disordered" evidence="3">
    <location>
        <begin position="1329"/>
        <end position="1355"/>
    </location>
</feature>
<feature type="region of interest" description="Disordered" evidence="3">
    <location>
        <begin position="63"/>
        <end position="99"/>
    </location>
</feature>